<keyword evidence="2" id="KW-1185">Reference proteome</keyword>
<dbReference type="STRING" id="579748.TW81_09755"/>
<accession>A0A0F4NK84</accession>
<dbReference type="InterPro" id="IPR019289">
    <property type="entry name" value="Phage_tail_E/E"/>
</dbReference>
<protein>
    <recommendedName>
        <fullName evidence="3">Phage tail assembly protein</fullName>
    </recommendedName>
</protein>
<dbReference type="PATRIC" id="fig|579748.3.peg.2006"/>
<comment type="caution">
    <text evidence="1">The sequence shown here is derived from an EMBL/GenBank/DDBJ whole genome shotgun (WGS) entry which is preliminary data.</text>
</comment>
<dbReference type="AlphaFoldDB" id="A0A0F4NK84"/>
<dbReference type="RefSeq" id="WP_045955515.1">
    <property type="nucleotide sequence ID" value="NZ_JXXV01000016.1"/>
</dbReference>
<proteinExistence type="predicted"/>
<dbReference type="Pfam" id="PF10109">
    <property type="entry name" value="Phage_TAC_7"/>
    <property type="match status" value="1"/>
</dbReference>
<dbReference type="OrthoDB" id="5459933at2"/>
<evidence type="ECO:0000313" key="1">
    <source>
        <dbReference type="EMBL" id="KJY83278.1"/>
    </source>
</evidence>
<organism evidence="1 2">
    <name type="scientific">Vibrio galatheae</name>
    <dbReference type="NCBI Taxonomy" id="579748"/>
    <lineage>
        <taxon>Bacteria</taxon>
        <taxon>Pseudomonadati</taxon>
        <taxon>Pseudomonadota</taxon>
        <taxon>Gammaproteobacteria</taxon>
        <taxon>Vibrionales</taxon>
        <taxon>Vibrionaceae</taxon>
        <taxon>Vibrio</taxon>
    </lineage>
</organism>
<dbReference type="Proteomes" id="UP000033673">
    <property type="component" value="Unassembled WGS sequence"/>
</dbReference>
<reference evidence="1 2" key="1">
    <citation type="journal article" date="2015" name="BMC Genomics">
        <title>Genome mining reveals unlocked bioactive potential of marine Gram-negative bacteria.</title>
        <authorList>
            <person name="Machado H."/>
            <person name="Sonnenschein E.C."/>
            <person name="Melchiorsen J."/>
            <person name="Gram L."/>
        </authorList>
    </citation>
    <scope>NUCLEOTIDE SEQUENCE [LARGE SCALE GENOMIC DNA]</scope>
    <source>
        <strain evidence="1 2">S2757</strain>
    </source>
</reference>
<sequence length="69" mass="7831">MKSIKLSNQSVEMREPKVRDALAVDGIESEAKKEIKMISSLTQLTEDELTDMTLKDYGKLQKQLQSFLA</sequence>
<gene>
    <name evidence="1" type="ORF">TW81_09755</name>
</gene>
<dbReference type="EMBL" id="JXXV01000016">
    <property type="protein sequence ID" value="KJY83278.1"/>
    <property type="molecule type" value="Genomic_DNA"/>
</dbReference>
<name>A0A0F4NK84_9VIBR</name>
<evidence type="ECO:0000313" key="2">
    <source>
        <dbReference type="Proteomes" id="UP000033673"/>
    </source>
</evidence>
<evidence type="ECO:0008006" key="3">
    <source>
        <dbReference type="Google" id="ProtNLM"/>
    </source>
</evidence>